<organism evidence="1 2">
    <name type="scientific">Haematococcus lacustris</name>
    <name type="common">Green alga</name>
    <name type="synonym">Haematococcus pluvialis</name>
    <dbReference type="NCBI Taxonomy" id="44745"/>
    <lineage>
        <taxon>Eukaryota</taxon>
        <taxon>Viridiplantae</taxon>
        <taxon>Chlorophyta</taxon>
        <taxon>core chlorophytes</taxon>
        <taxon>Chlorophyceae</taxon>
        <taxon>CS clade</taxon>
        <taxon>Chlamydomonadales</taxon>
        <taxon>Haematococcaceae</taxon>
        <taxon>Haematococcus</taxon>
    </lineage>
</organism>
<gene>
    <name evidence="1" type="ORF">HaLaN_15773</name>
</gene>
<feature type="non-terminal residue" evidence="1">
    <location>
        <position position="79"/>
    </location>
</feature>
<accession>A0A699ZBW0</accession>
<sequence length="79" mass="8832">VVVGSRHVGAGWDVRSQHCRVRRIYPHPELRPGRVYRERFRAQSLALACMAAATARRASSLTKASKRLGHRARRLAATA</sequence>
<comment type="caution">
    <text evidence="1">The sequence shown here is derived from an EMBL/GenBank/DDBJ whole genome shotgun (WGS) entry which is preliminary data.</text>
</comment>
<evidence type="ECO:0000313" key="1">
    <source>
        <dbReference type="EMBL" id="GFH18900.1"/>
    </source>
</evidence>
<keyword evidence="2" id="KW-1185">Reference proteome</keyword>
<dbReference type="AlphaFoldDB" id="A0A699ZBW0"/>
<name>A0A699ZBW0_HAELA</name>
<dbReference type="EMBL" id="BLLF01001377">
    <property type="protein sequence ID" value="GFH18900.1"/>
    <property type="molecule type" value="Genomic_DNA"/>
</dbReference>
<evidence type="ECO:0000313" key="2">
    <source>
        <dbReference type="Proteomes" id="UP000485058"/>
    </source>
</evidence>
<protein>
    <submittedName>
        <fullName evidence="1">Uncharacterized protein</fullName>
    </submittedName>
</protein>
<proteinExistence type="predicted"/>
<reference evidence="1 2" key="1">
    <citation type="submission" date="2020-02" db="EMBL/GenBank/DDBJ databases">
        <title>Draft genome sequence of Haematococcus lacustris strain NIES-144.</title>
        <authorList>
            <person name="Morimoto D."/>
            <person name="Nakagawa S."/>
            <person name="Yoshida T."/>
            <person name="Sawayama S."/>
        </authorList>
    </citation>
    <scope>NUCLEOTIDE SEQUENCE [LARGE SCALE GENOMIC DNA]</scope>
    <source>
        <strain evidence="1 2">NIES-144</strain>
    </source>
</reference>
<feature type="non-terminal residue" evidence="1">
    <location>
        <position position="1"/>
    </location>
</feature>
<dbReference type="Proteomes" id="UP000485058">
    <property type="component" value="Unassembled WGS sequence"/>
</dbReference>